<accession>A0A7T8HGU9</accession>
<proteinExistence type="predicted"/>
<sequence length="65" mass="7457">TLVLNLVCRDPLLREETLKDLFVVFDHVQSYKIPEEVNEILYCQVARTPPPPQGKYGSITVKTLK</sequence>
<feature type="non-terminal residue" evidence="1">
    <location>
        <position position="1"/>
    </location>
</feature>
<keyword evidence="1" id="KW-0489">Methyltransferase</keyword>
<dbReference type="EMBL" id="CP045895">
    <property type="protein sequence ID" value="QQP49260.1"/>
    <property type="molecule type" value="Genomic_DNA"/>
</dbReference>
<dbReference type="Proteomes" id="UP000595437">
    <property type="component" value="Chromosome 6"/>
</dbReference>
<keyword evidence="2" id="KW-1185">Reference proteome</keyword>
<dbReference type="GO" id="GO:0008168">
    <property type="term" value="F:methyltransferase activity"/>
    <property type="evidence" value="ECO:0007669"/>
    <property type="project" value="UniProtKB-KW"/>
</dbReference>
<reference evidence="2" key="1">
    <citation type="submission" date="2021-01" db="EMBL/GenBank/DDBJ databases">
        <title>Caligus Genome Assembly.</title>
        <authorList>
            <person name="Gallardo-Escarate C."/>
        </authorList>
    </citation>
    <scope>NUCLEOTIDE SEQUENCE [LARGE SCALE GENOMIC DNA]</scope>
</reference>
<keyword evidence="1" id="KW-0808">Transferase</keyword>
<name>A0A7T8HGU9_CALRO</name>
<organism evidence="1 2">
    <name type="scientific">Caligus rogercresseyi</name>
    <name type="common">Sea louse</name>
    <dbReference type="NCBI Taxonomy" id="217165"/>
    <lineage>
        <taxon>Eukaryota</taxon>
        <taxon>Metazoa</taxon>
        <taxon>Ecdysozoa</taxon>
        <taxon>Arthropoda</taxon>
        <taxon>Crustacea</taxon>
        <taxon>Multicrustacea</taxon>
        <taxon>Hexanauplia</taxon>
        <taxon>Copepoda</taxon>
        <taxon>Siphonostomatoida</taxon>
        <taxon>Caligidae</taxon>
        <taxon>Caligus</taxon>
    </lineage>
</organism>
<protein>
    <submittedName>
        <fullName evidence="1">Methyltransferase like 13</fullName>
    </submittedName>
</protein>
<evidence type="ECO:0000313" key="1">
    <source>
        <dbReference type="EMBL" id="QQP49260.1"/>
    </source>
</evidence>
<dbReference type="GO" id="GO:0032259">
    <property type="term" value="P:methylation"/>
    <property type="evidence" value="ECO:0007669"/>
    <property type="project" value="UniProtKB-KW"/>
</dbReference>
<gene>
    <name evidence="1" type="ORF">FKW44_009854</name>
</gene>
<evidence type="ECO:0000313" key="2">
    <source>
        <dbReference type="Proteomes" id="UP000595437"/>
    </source>
</evidence>
<dbReference type="AlphaFoldDB" id="A0A7T8HGU9"/>
<dbReference type="OrthoDB" id="411785at2759"/>